<comment type="caution">
    <text evidence="1">The sequence shown here is derived from an EMBL/GenBank/DDBJ whole genome shotgun (WGS) entry which is preliminary data.</text>
</comment>
<gene>
    <name evidence="1" type="ORF">FGO68_gene15295</name>
</gene>
<protein>
    <submittedName>
        <fullName evidence="1">Uncharacterized protein</fullName>
    </submittedName>
</protein>
<evidence type="ECO:0000313" key="1">
    <source>
        <dbReference type="EMBL" id="TNV83702.1"/>
    </source>
</evidence>
<name>A0A8J8T603_HALGN</name>
<dbReference type="Proteomes" id="UP000785679">
    <property type="component" value="Unassembled WGS sequence"/>
</dbReference>
<accession>A0A8J8T603</accession>
<sequence>MKVLVDSNQVIAICLTIETQSLPTRQLTALRRFVTHGATCLLKININRLSSIIQETSQAKRGTSISALLKNTSPSAPTNTQRSLPLTSIHKIKNFSLRIT</sequence>
<dbReference type="AlphaFoldDB" id="A0A8J8T603"/>
<organism evidence="1 2">
    <name type="scientific">Halteria grandinella</name>
    <dbReference type="NCBI Taxonomy" id="5974"/>
    <lineage>
        <taxon>Eukaryota</taxon>
        <taxon>Sar</taxon>
        <taxon>Alveolata</taxon>
        <taxon>Ciliophora</taxon>
        <taxon>Intramacronucleata</taxon>
        <taxon>Spirotrichea</taxon>
        <taxon>Stichotrichia</taxon>
        <taxon>Sporadotrichida</taxon>
        <taxon>Halteriidae</taxon>
        <taxon>Halteria</taxon>
    </lineage>
</organism>
<proteinExistence type="predicted"/>
<evidence type="ECO:0000313" key="2">
    <source>
        <dbReference type="Proteomes" id="UP000785679"/>
    </source>
</evidence>
<reference evidence="1" key="1">
    <citation type="submission" date="2019-06" db="EMBL/GenBank/DDBJ databases">
        <authorList>
            <person name="Zheng W."/>
        </authorList>
    </citation>
    <scope>NUCLEOTIDE SEQUENCE</scope>
    <source>
        <strain evidence="1">QDHG01</strain>
    </source>
</reference>
<keyword evidence="2" id="KW-1185">Reference proteome</keyword>
<dbReference type="EMBL" id="RRYP01003550">
    <property type="protein sequence ID" value="TNV83702.1"/>
    <property type="molecule type" value="Genomic_DNA"/>
</dbReference>